<dbReference type="Proteomes" id="UP000265515">
    <property type="component" value="Unassembled WGS sequence"/>
</dbReference>
<dbReference type="InterPro" id="IPR038765">
    <property type="entry name" value="Papain-like_cys_pep_sf"/>
</dbReference>
<dbReference type="SMART" id="SM00645">
    <property type="entry name" value="Pept_C1"/>
    <property type="match status" value="1"/>
</dbReference>
<evidence type="ECO:0000256" key="2">
    <source>
        <dbReference type="ARBA" id="ARBA00023157"/>
    </source>
</evidence>
<keyword evidence="5" id="KW-1185">Reference proteome</keyword>
<evidence type="ECO:0000313" key="4">
    <source>
        <dbReference type="EMBL" id="GBG90235.1"/>
    </source>
</evidence>
<dbReference type="Gene3D" id="3.90.70.10">
    <property type="entry name" value="Cysteine proteinases"/>
    <property type="match status" value="1"/>
</dbReference>
<evidence type="ECO:0000313" key="5">
    <source>
        <dbReference type="Proteomes" id="UP000265515"/>
    </source>
</evidence>
<protein>
    <recommendedName>
        <fullName evidence="3">Peptidase C1A papain C-terminal domain-containing protein</fullName>
    </recommendedName>
</protein>
<dbReference type="InterPro" id="IPR013128">
    <property type="entry name" value="Peptidase_C1A"/>
</dbReference>
<dbReference type="Gramene" id="GBG90235">
    <property type="protein sequence ID" value="GBG90235"/>
    <property type="gene ID" value="CBR_g50413"/>
</dbReference>
<dbReference type="PROSITE" id="PS00640">
    <property type="entry name" value="THIOL_PROTEASE_ASN"/>
    <property type="match status" value="1"/>
</dbReference>
<comment type="caution">
    <text evidence="4">The sequence shown here is derived from an EMBL/GenBank/DDBJ whole genome shotgun (WGS) entry which is preliminary data.</text>
</comment>
<dbReference type="InterPro" id="IPR039417">
    <property type="entry name" value="Peptidase_C1A_papain-like"/>
</dbReference>
<dbReference type="AlphaFoldDB" id="A0A388M6V7"/>
<dbReference type="CDD" id="cd02248">
    <property type="entry name" value="Peptidase_C1A"/>
    <property type="match status" value="1"/>
</dbReference>
<dbReference type="GO" id="GO:0008234">
    <property type="term" value="F:cysteine-type peptidase activity"/>
    <property type="evidence" value="ECO:0007669"/>
    <property type="project" value="InterPro"/>
</dbReference>
<dbReference type="InterPro" id="IPR000668">
    <property type="entry name" value="Peptidase_C1A_C"/>
</dbReference>
<accession>A0A388M6V7</accession>
<sequence length="190" mass="20533">MQCDPEDESDCDSACNGGLPNTALRYIEEAGGLMTEEDYPYTGSAGTCQFDKNKVAAAVGEFHSVSVDEEQIAAALVKYGPLAVGINSVFMQTYLRGVSCPLFCSKRHLDHGVLLVGYGKRGFTPVRLGYKPFWIIKNSWGPHWGEHGYYRICRGKGECGINSLVSAVMAVDLSGKTPGARGRTEAIATQ</sequence>
<dbReference type="EMBL" id="BFEA01000797">
    <property type="protein sequence ID" value="GBG90235.1"/>
    <property type="molecule type" value="Genomic_DNA"/>
</dbReference>
<dbReference type="InterPro" id="IPR025660">
    <property type="entry name" value="Pept_his_AS"/>
</dbReference>
<dbReference type="InterPro" id="IPR025661">
    <property type="entry name" value="Pept_asp_AS"/>
</dbReference>
<dbReference type="STRING" id="69332.A0A388M6V7"/>
<dbReference type="SUPFAM" id="SSF54001">
    <property type="entry name" value="Cysteine proteinases"/>
    <property type="match status" value="1"/>
</dbReference>
<dbReference type="OrthoDB" id="10253408at2759"/>
<proteinExistence type="inferred from homology"/>
<evidence type="ECO:0000259" key="3">
    <source>
        <dbReference type="SMART" id="SM00645"/>
    </source>
</evidence>
<comment type="similarity">
    <text evidence="1">Belongs to the peptidase C1 family.</text>
</comment>
<dbReference type="OMA" id="EANIQHT"/>
<dbReference type="Pfam" id="PF00112">
    <property type="entry name" value="Peptidase_C1"/>
    <property type="match status" value="1"/>
</dbReference>
<organism evidence="4 5">
    <name type="scientific">Chara braunii</name>
    <name type="common">Braun's stonewort</name>
    <dbReference type="NCBI Taxonomy" id="69332"/>
    <lineage>
        <taxon>Eukaryota</taxon>
        <taxon>Viridiplantae</taxon>
        <taxon>Streptophyta</taxon>
        <taxon>Charophyceae</taxon>
        <taxon>Charales</taxon>
        <taxon>Characeae</taxon>
        <taxon>Chara</taxon>
    </lineage>
</organism>
<evidence type="ECO:0000256" key="1">
    <source>
        <dbReference type="ARBA" id="ARBA00008455"/>
    </source>
</evidence>
<reference evidence="4 5" key="1">
    <citation type="journal article" date="2018" name="Cell">
        <title>The Chara Genome: Secondary Complexity and Implications for Plant Terrestrialization.</title>
        <authorList>
            <person name="Nishiyama T."/>
            <person name="Sakayama H."/>
            <person name="Vries J.D."/>
            <person name="Buschmann H."/>
            <person name="Saint-Marcoux D."/>
            <person name="Ullrich K.K."/>
            <person name="Haas F.B."/>
            <person name="Vanderstraeten L."/>
            <person name="Becker D."/>
            <person name="Lang D."/>
            <person name="Vosolsobe S."/>
            <person name="Rombauts S."/>
            <person name="Wilhelmsson P.K.I."/>
            <person name="Janitza P."/>
            <person name="Kern R."/>
            <person name="Heyl A."/>
            <person name="Rumpler F."/>
            <person name="Villalobos L.I.A.C."/>
            <person name="Clay J.M."/>
            <person name="Skokan R."/>
            <person name="Toyoda A."/>
            <person name="Suzuki Y."/>
            <person name="Kagoshima H."/>
            <person name="Schijlen E."/>
            <person name="Tajeshwar N."/>
            <person name="Catarino B."/>
            <person name="Hetherington A.J."/>
            <person name="Saltykova A."/>
            <person name="Bonnot C."/>
            <person name="Breuninger H."/>
            <person name="Symeonidi A."/>
            <person name="Radhakrishnan G.V."/>
            <person name="Van Nieuwerburgh F."/>
            <person name="Deforce D."/>
            <person name="Chang C."/>
            <person name="Karol K.G."/>
            <person name="Hedrich R."/>
            <person name="Ulvskov P."/>
            <person name="Glockner G."/>
            <person name="Delwiche C.F."/>
            <person name="Petrasek J."/>
            <person name="Van de Peer Y."/>
            <person name="Friml J."/>
            <person name="Beilby M."/>
            <person name="Dolan L."/>
            <person name="Kohara Y."/>
            <person name="Sugano S."/>
            <person name="Fujiyama A."/>
            <person name="Delaux P.-M."/>
            <person name="Quint M."/>
            <person name="TheiBen G."/>
            <person name="Hagemann M."/>
            <person name="Harholt J."/>
            <person name="Dunand C."/>
            <person name="Zachgo S."/>
            <person name="Langdale J."/>
            <person name="Maumus F."/>
            <person name="Straeten D.V.D."/>
            <person name="Gould S.B."/>
            <person name="Rensing S.A."/>
        </authorList>
    </citation>
    <scope>NUCLEOTIDE SEQUENCE [LARGE SCALE GENOMIC DNA]</scope>
    <source>
        <strain evidence="4 5">S276</strain>
    </source>
</reference>
<dbReference type="GO" id="GO:0006508">
    <property type="term" value="P:proteolysis"/>
    <property type="evidence" value="ECO:0007669"/>
    <property type="project" value="InterPro"/>
</dbReference>
<gene>
    <name evidence="4" type="ORF">CBR_g50413</name>
</gene>
<dbReference type="PROSITE" id="PS00639">
    <property type="entry name" value="THIOL_PROTEASE_HIS"/>
    <property type="match status" value="1"/>
</dbReference>
<keyword evidence="2" id="KW-1015">Disulfide bond</keyword>
<name>A0A388M6V7_CHABU</name>
<dbReference type="PANTHER" id="PTHR12411">
    <property type="entry name" value="CYSTEINE PROTEASE FAMILY C1-RELATED"/>
    <property type="match status" value="1"/>
</dbReference>
<feature type="domain" description="Peptidase C1A papain C-terminal" evidence="3">
    <location>
        <begin position="2"/>
        <end position="169"/>
    </location>
</feature>